<reference evidence="2" key="1">
    <citation type="journal article" date="2019" name="bioRxiv">
        <title>The Genome of the Zebra Mussel, Dreissena polymorpha: A Resource for Invasive Species Research.</title>
        <authorList>
            <person name="McCartney M.A."/>
            <person name="Auch B."/>
            <person name="Kono T."/>
            <person name="Mallez S."/>
            <person name="Zhang Y."/>
            <person name="Obille A."/>
            <person name="Becker A."/>
            <person name="Abrahante J.E."/>
            <person name="Garbe J."/>
            <person name="Badalamenti J.P."/>
            <person name="Herman A."/>
            <person name="Mangelson H."/>
            <person name="Liachko I."/>
            <person name="Sullivan S."/>
            <person name="Sone E.D."/>
            <person name="Koren S."/>
            <person name="Silverstein K.A.T."/>
            <person name="Beckman K.B."/>
            <person name="Gohl D.M."/>
        </authorList>
    </citation>
    <scope>NUCLEOTIDE SEQUENCE</scope>
    <source>
        <strain evidence="2">Duluth1</strain>
        <tissue evidence="2">Whole animal</tissue>
    </source>
</reference>
<evidence type="ECO:0000313" key="2">
    <source>
        <dbReference type="EMBL" id="KAH3889579.1"/>
    </source>
</evidence>
<name>A0A9D4N9C3_DREPO</name>
<accession>A0A9D4N9C3</accession>
<gene>
    <name evidence="2" type="ORF">DPMN_013638</name>
</gene>
<sequence length="65" mass="7333">MDLKTWMVQWSVTGYHTAEQTPTGTPSASLALECRTSYQCTSQFYRPQSHSGKDWPASNSNIEFS</sequence>
<feature type="region of interest" description="Disordered" evidence="1">
    <location>
        <begin position="46"/>
        <end position="65"/>
    </location>
</feature>
<reference evidence="2" key="2">
    <citation type="submission" date="2020-11" db="EMBL/GenBank/DDBJ databases">
        <authorList>
            <person name="McCartney M.A."/>
            <person name="Auch B."/>
            <person name="Kono T."/>
            <person name="Mallez S."/>
            <person name="Becker A."/>
            <person name="Gohl D.M."/>
            <person name="Silverstein K.A.T."/>
            <person name="Koren S."/>
            <person name="Bechman K.B."/>
            <person name="Herman A."/>
            <person name="Abrahante J.E."/>
            <person name="Garbe J."/>
        </authorList>
    </citation>
    <scope>NUCLEOTIDE SEQUENCE</scope>
    <source>
        <strain evidence="2">Duluth1</strain>
        <tissue evidence="2">Whole animal</tissue>
    </source>
</reference>
<dbReference type="AlphaFoldDB" id="A0A9D4N9C3"/>
<evidence type="ECO:0000256" key="1">
    <source>
        <dbReference type="SAM" id="MobiDB-lite"/>
    </source>
</evidence>
<protein>
    <submittedName>
        <fullName evidence="2">Uncharacterized protein</fullName>
    </submittedName>
</protein>
<evidence type="ECO:0000313" key="3">
    <source>
        <dbReference type="Proteomes" id="UP000828390"/>
    </source>
</evidence>
<keyword evidence="3" id="KW-1185">Reference proteome</keyword>
<proteinExistence type="predicted"/>
<dbReference type="Proteomes" id="UP000828390">
    <property type="component" value="Unassembled WGS sequence"/>
</dbReference>
<organism evidence="2 3">
    <name type="scientific">Dreissena polymorpha</name>
    <name type="common">Zebra mussel</name>
    <name type="synonym">Mytilus polymorpha</name>
    <dbReference type="NCBI Taxonomy" id="45954"/>
    <lineage>
        <taxon>Eukaryota</taxon>
        <taxon>Metazoa</taxon>
        <taxon>Spiralia</taxon>
        <taxon>Lophotrochozoa</taxon>
        <taxon>Mollusca</taxon>
        <taxon>Bivalvia</taxon>
        <taxon>Autobranchia</taxon>
        <taxon>Heteroconchia</taxon>
        <taxon>Euheterodonta</taxon>
        <taxon>Imparidentia</taxon>
        <taxon>Neoheterodontei</taxon>
        <taxon>Myida</taxon>
        <taxon>Dreissenoidea</taxon>
        <taxon>Dreissenidae</taxon>
        <taxon>Dreissena</taxon>
    </lineage>
</organism>
<dbReference type="EMBL" id="JAIWYP010000001">
    <property type="protein sequence ID" value="KAH3889579.1"/>
    <property type="molecule type" value="Genomic_DNA"/>
</dbReference>
<comment type="caution">
    <text evidence="2">The sequence shown here is derived from an EMBL/GenBank/DDBJ whole genome shotgun (WGS) entry which is preliminary data.</text>
</comment>